<name>A0ACB9YPP9_9PEZI</name>
<dbReference type="EMBL" id="MU393567">
    <property type="protein sequence ID" value="KAI4860938.1"/>
    <property type="molecule type" value="Genomic_DNA"/>
</dbReference>
<accession>A0ACB9YPP9</accession>
<sequence>MPRDDLSIDFVKKMAPSVEAQDPAAILEDFIHRTANLPEEIRFIQDEIADKDRSYNECIKTIEDCDGKIQRWIRANTSHAPYSREQSLRETIRETYIRADKLAVEKITLSHKAQTLFDKHLRHLDLQIKQLSDRNEPGFTDPDEIPSVVRPSAANNSNTSLRVLAVTTAAQSTPLHPISANAAAAPAGSRPPNPQLRTTQSQAHISSSAPTSPAASMIMNSRIQRESSAGPGSGVPKRGPRVSSGLGSLPAASSALARHSSLGPGTPKGAGTPGATARAGSAGPRGTSKAGSVGAGRKGTPSAGPSRKKPPSTKSTLSRVKRAGVSKGSPASTADSELSDAESVRSSRVGSRGGSGTPVPRPRPHHHSGHAHHRKRHSVGGDVEMGSGSGGGSGGSDDDDDEEGKKYCLCQHVSYGDMVACDNPDCPYEWFHWTCVGLKSEPEGRWYCPTCDESTTMKKKNTK</sequence>
<protein>
    <submittedName>
        <fullName evidence="1">Inhibitor of growth proteins N-terminal histone-binding-domain-containing protein</fullName>
    </submittedName>
</protein>
<evidence type="ECO:0000313" key="2">
    <source>
        <dbReference type="Proteomes" id="UP001497700"/>
    </source>
</evidence>
<organism evidence="1 2">
    <name type="scientific">Hypoxylon rubiginosum</name>
    <dbReference type="NCBI Taxonomy" id="110542"/>
    <lineage>
        <taxon>Eukaryota</taxon>
        <taxon>Fungi</taxon>
        <taxon>Dikarya</taxon>
        <taxon>Ascomycota</taxon>
        <taxon>Pezizomycotina</taxon>
        <taxon>Sordariomycetes</taxon>
        <taxon>Xylariomycetidae</taxon>
        <taxon>Xylariales</taxon>
        <taxon>Hypoxylaceae</taxon>
        <taxon>Hypoxylon</taxon>
    </lineage>
</organism>
<dbReference type="Proteomes" id="UP001497700">
    <property type="component" value="Unassembled WGS sequence"/>
</dbReference>
<evidence type="ECO:0000313" key="1">
    <source>
        <dbReference type="EMBL" id="KAI4860938.1"/>
    </source>
</evidence>
<reference evidence="1 2" key="1">
    <citation type="journal article" date="2022" name="New Phytol.">
        <title>Ecological generalism drives hyperdiversity of secondary metabolite gene clusters in xylarialean endophytes.</title>
        <authorList>
            <person name="Franco M.E.E."/>
            <person name="Wisecaver J.H."/>
            <person name="Arnold A.E."/>
            <person name="Ju Y.M."/>
            <person name="Slot J.C."/>
            <person name="Ahrendt S."/>
            <person name="Moore L.P."/>
            <person name="Eastman K.E."/>
            <person name="Scott K."/>
            <person name="Konkel Z."/>
            <person name="Mondo S.J."/>
            <person name="Kuo A."/>
            <person name="Hayes R.D."/>
            <person name="Haridas S."/>
            <person name="Andreopoulos B."/>
            <person name="Riley R."/>
            <person name="LaButti K."/>
            <person name="Pangilinan J."/>
            <person name="Lipzen A."/>
            <person name="Amirebrahimi M."/>
            <person name="Yan J."/>
            <person name="Adam C."/>
            <person name="Keymanesh K."/>
            <person name="Ng V."/>
            <person name="Louie K."/>
            <person name="Northen T."/>
            <person name="Drula E."/>
            <person name="Henrissat B."/>
            <person name="Hsieh H.M."/>
            <person name="Youens-Clark K."/>
            <person name="Lutzoni F."/>
            <person name="Miadlikowska J."/>
            <person name="Eastwood D.C."/>
            <person name="Hamelin R.C."/>
            <person name="Grigoriev I.V."/>
            <person name="U'Ren J.M."/>
        </authorList>
    </citation>
    <scope>NUCLEOTIDE SEQUENCE [LARGE SCALE GENOMIC DNA]</scope>
    <source>
        <strain evidence="1 2">CBS 119005</strain>
    </source>
</reference>
<comment type="caution">
    <text evidence="1">The sequence shown here is derived from an EMBL/GenBank/DDBJ whole genome shotgun (WGS) entry which is preliminary data.</text>
</comment>
<gene>
    <name evidence="1" type="ORF">F4820DRAFT_461290</name>
</gene>
<proteinExistence type="predicted"/>
<keyword evidence="2" id="KW-1185">Reference proteome</keyword>